<evidence type="ECO:0000256" key="2">
    <source>
        <dbReference type="ARBA" id="ARBA00002659"/>
    </source>
</evidence>
<dbReference type="GO" id="GO:0046872">
    <property type="term" value="F:metal ion binding"/>
    <property type="evidence" value="ECO:0007669"/>
    <property type="project" value="UniProtKB-KW"/>
</dbReference>
<gene>
    <name evidence="15 17" type="primary">pfkA</name>
    <name evidence="17" type="ORF">ELUCI_v1c00150</name>
</gene>
<feature type="binding site" description="in other chain" evidence="15">
    <location>
        <position position="212"/>
    </location>
    <ligand>
        <name>ADP</name>
        <dbReference type="ChEBI" id="CHEBI:456216"/>
        <note>allosteric activator; ligand shared between dimeric partners</note>
    </ligand>
</feature>
<evidence type="ECO:0000256" key="11">
    <source>
        <dbReference type="ARBA" id="ARBA00022840"/>
    </source>
</evidence>
<evidence type="ECO:0000256" key="13">
    <source>
        <dbReference type="ARBA" id="ARBA00023152"/>
    </source>
</evidence>
<dbReference type="GO" id="GO:0005945">
    <property type="term" value="C:6-phosphofructokinase complex"/>
    <property type="evidence" value="ECO:0007669"/>
    <property type="project" value="TreeGrafter"/>
</dbReference>
<evidence type="ECO:0000256" key="10">
    <source>
        <dbReference type="ARBA" id="ARBA00022777"/>
    </source>
</evidence>
<evidence type="ECO:0000256" key="1">
    <source>
        <dbReference type="ARBA" id="ARBA00001946"/>
    </source>
</evidence>
<keyword evidence="10 15" id="KW-0418">Kinase</keyword>
<keyword evidence="12 15" id="KW-0460">Magnesium</keyword>
<dbReference type="Gene3D" id="3.40.50.450">
    <property type="match status" value="1"/>
</dbReference>
<dbReference type="GO" id="GO:0061621">
    <property type="term" value="P:canonical glycolysis"/>
    <property type="evidence" value="ECO:0007669"/>
    <property type="project" value="TreeGrafter"/>
</dbReference>
<keyword evidence="11 15" id="KW-0067">ATP-binding</keyword>
<dbReference type="InterPro" id="IPR012003">
    <property type="entry name" value="ATP_PFK_prok-type"/>
</dbReference>
<dbReference type="AlphaFoldDB" id="A0A2S5REH0"/>
<dbReference type="EMBL" id="PHNE01000001">
    <property type="protein sequence ID" value="PPE05729.1"/>
    <property type="molecule type" value="Genomic_DNA"/>
</dbReference>
<evidence type="ECO:0000256" key="12">
    <source>
        <dbReference type="ARBA" id="ARBA00022842"/>
    </source>
</evidence>
<dbReference type="Pfam" id="PF00365">
    <property type="entry name" value="PFK"/>
    <property type="match status" value="1"/>
</dbReference>
<dbReference type="EC" id="2.7.1.11" evidence="15"/>
<feature type="binding site" description="in other chain" evidence="15">
    <location>
        <begin position="186"/>
        <end position="188"/>
    </location>
    <ligand>
        <name>ADP</name>
        <dbReference type="ChEBI" id="CHEBI:456216"/>
        <note>allosteric activator; ligand shared between dimeric partners</note>
    </ligand>
</feature>
<keyword evidence="6 15" id="KW-0021">Allosteric enzyme</keyword>
<name>A0A2S5REH0_9MOLU</name>
<dbReference type="InterPro" id="IPR015912">
    <property type="entry name" value="Phosphofructokinase_CS"/>
</dbReference>
<evidence type="ECO:0000256" key="9">
    <source>
        <dbReference type="ARBA" id="ARBA00022741"/>
    </source>
</evidence>
<evidence type="ECO:0000256" key="15">
    <source>
        <dbReference type="HAMAP-Rule" id="MF_00339"/>
    </source>
</evidence>
<proteinExistence type="inferred from homology"/>
<feature type="binding site" description="in other chain" evidence="15">
    <location>
        <begin position="126"/>
        <end position="128"/>
    </location>
    <ligand>
        <name>substrate</name>
        <note>ligand shared between dimeric partners</note>
    </ligand>
</feature>
<comment type="function">
    <text evidence="2 15">Catalyzes the phosphorylation of D-fructose 6-phosphate to fructose 1,6-bisphosphate by ATP, the first committing step of glycolysis.</text>
</comment>
<evidence type="ECO:0000313" key="18">
    <source>
        <dbReference type="Proteomes" id="UP000237865"/>
    </source>
</evidence>
<evidence type="ECO:0000313" key="17">
    <source>
        <dbReference type="EMBL" id="PPE05729.1"/>
    </source>
</evidence>
<evidence type="ECO:0000256" key="14">
    <source>
        <dbReference type="ARBA" id="ARBA00048070"/>
    </source>
</evidence>
<dbReference type="GO" id="GO:0042802">
    <property type="term" value="F:identical protein binding"/>
    <property type="evidence" value="ECO:0007669"/>
    <property type="project" value="TreeGrafter"/>
</dbReference>
<dbReference type="GO" id="GO:0005524">
    <property type="term" value="F:ATP binding"/>
    <property type="evidence" value="ECO:0007669"/>
    <property type="project" value="UniProtKB-UniRule"/>
</dbReference>
<feature type="binding site" evidence="15">
    <location>
        <position position="104"/>
    </location>
    <ligand>
        <name>Mg(2+)</name>
        <dbReference type="ChEBI" id="CHEBI:18420"/>
        <note>catalytic</note>
    </ligand>
</feature>
<dbReference type="UniPathway" id="UPA00109">
    <property type="reaction ID" value="UER00182"/>
</dbReference>
<dbReference type="STRING" id="1399797.GCA_000518285_00674"/>
<accession>A0A2S5REH0</accession>
<dbReference type="GO" id="GO:0030388">
    <property type="term" value="P:fructose 1,6-bisphosphate metabolic process"/>
    <property type="evidence" value="ECO:0007669"/>
    <property type="project" value="TreeGrafter"/>
</dbReference>
<dbReference type="GO" id="GO:0048029">
    <property type="term" value="F:monosaccharide binding"/>
    <property type="evidence" value="ECO:0007669"/>
    <property type="project" value="TreeGrafter"/>
</dbReference>
<feature type="domain" description="Phosphofructokinase" evidence="16">
    <location>
        <begin position="4"/>
        <end position="276"/>
    </location>
</feature>
<dbReference type="Gene3D" id="3.40.50.460">
    <property type="entry name" value="Phosphofructokinase domain"/>
    <property type="match status" value="1"/>
</dbReference>
<sequence>MIKKIGVLTSGGDAPGMNAAVSSVIRYASSNNIEVFVVRDGYKGLIHDWIEKADLNYAQSILTRGGTAIGSARLPEFADQKIREKGVANLQKHGIEALVVIGGDGSYMGAQRLTEMGINCIGLPGTIDNDIVSSDYTIGFDTALNTVVEAIDKIRDSMQSHNRAAVVEVMGNHCGDLALYAATATGAEVLSTTEAKLSEQEIVEQVTTLAQKKKRSVIVVVSEKMYPDVHALAEKIEAGSGYITRATVLGHIQRGGTPSAMDRYLAITSGMFAVDQLIAGHGGLCVGLDGTTLVAHDINQALSMPKQDKIKEINKIRSLNAEFIKQ</sequence>
<feature type="binding site" evidence="15">
    <location>
        <begin position="73"/>
        <end position="74"/>
    </location>
    <ligand>
        <name>ATP</name>
        <dbReference type="ChEBI" id="CHEBI:30616"/>
    </ligand>
</feature>
<comment type="caution">
    <text evidence="17">The sequence shown here is derived from an EMBL/GenBank/DDBJ whole genome shotgun (WGS) entry which is preliminary data.</text>
</comment>
<protein>
    <recommendedName>
        <fullName evidence="15">ATP-dependent 6-phosphofructokinase</fullName>
        <shortName evidence="15">ATP-PFK</shortName>
        <shortName evidence="15">Phosphofructokinase</shortName>
        <ecNumber evidence="15">2.7.1.11</ecNumber>
    </recommendedName>
    <alternativeName>
        <fullName evidence="15">Phosphohexokinase</fullName>
    </alternativeName>
</protein>
<dbReference type="GO" id="GO:0006002">
    <property type="term" value="P:fructose 6-phosphate metabolic process"/>
    <property type="evidence" value="ECO:0007669"/>
    <property type="project" value="UniProtKB-UniRule"/>
</dbReference>
<dbReference type="NCBIfam" id="NF002872">
    <property type="entry name" value="PRK03202.1"/>
    <property type="match status" value="1"/>
</dbReference>
<evidence type="ECO:0000256" key="7">
    <source>
        <dbReference type="ARBA" id="ARBA00022679"/>
    </source>
</evidence>
<feature type="binding site" evidence="15">
    <location>
        <position position="12"/>
    </location>
    <ligand>
        <name>ATP</name>
        <dbReference type="ChEBI" id="CHEBI:30616"/>
    </ligand>
</feature>
<feature type="binding site" description="in other chain" evidence="15">
    <location>
        <begin position="170"/>
        <end position="172"/>
    </location>
    <ligand>
        <name>substrate</name>
        <note>ligand shared between dimeric partners</note>
    </ligand>
</feature>
<dbReference type="InterPro" id="IPR012828">
    <property type="entry name" value="PFKA_ATP_prok"/>
</dbReference>
<dbReference type="FunFam" id="3.40.50.460:FF:000002">
    <property type="entry name" value="ATP-dependent 6-phosphofructokinase"/>
    <property type="match status" value="1"/>
</dbReference>
<dbReference type="NCBIfam" id="TIGR02482">
    <property type="entry name" value="PFKA_ATP"/>
    <property type="match status" value="1"/>
</dbReference>
<evidence type="ECO:0000256" key="5">
    <source>
        <dbReference type="ARBA" id="ARBA00022490"/>
    </source>
</evidence>
<evidence type="ECO:0000259" key="16">
    <source>
        <dbReference type="Pfam" id="PF00365"/>
    </source>
</evidence>
<feature type="binding site" evidence="15">
    <location>
        <begin position="103"/>
        <end position="106"/>
    </location>
    <ligand>
        <name>ATP</name>
        <dbReference type="ChEBI" id="CHEBI:30616"/>
    </ligand>
</feature>
<dbReference type="PRINTS" id="PR00476">
    <property type="entry name" value="PHFRCTKINASE"/>
</dbReference>
<dbReference type="RefSeq" id="WP_028126560.1">
    <property type="nucleotide sequence ID" value="NZ_PHNE01000001.1"/>
</dbReference>
<feature type="active site" description="Proton acceptor" evidence="15">
    <location>
        <position position="128"/>
    </location>
</feature>
<dbReference type="PANTHER" id="PTHR13697:SF4">
    <property type="entry name" value="ATP-DEPENDENT 6-PHOSPHOFRUCTOKINASE"/>
    <property type="match status" value="1"/>
</dbReference>
<dbReference type="HAMAP" id="MF_00339">
    <property type="entry name" value="Phosphofructokinase_I_B1"/>
    <property type="match status" value="1"/>
</dbReference>
<feature type="binding site" description="in other chain" evidence="15">
    <location>
        <position position="155"/>
    </location>
    <ligand>
        <name>ADP</name>
        <dbReference type="ChEBI" id="CHEBI:456216"/>
        <note>allosteric activator; ligand shared between dimeric partners</note>
    </ligand>
</feature>
<keyword evidence="5 15" id="KW-0963">Cytoplasm</keyword>
<comment type="cofactor">
    <cofactor evidence="1 15">
        <name>Mg(2+)</name>
        <dbReference type="ChEBI" id="CHEBI:18420"/>
    </cofactor>
</comment>
<feature type="binding site" description="in other chain" evidence="15">
    <location>
        <position position="223"/>
    </location>
    <ligand>
        <name>substrate</name>
        <note>ligand shared between dimeric partners</note>
    </ligand>
</feature>
<keyword evidence="8 15" id="KW-0479">Metal-binding</keyword>
<feature type="binding site" evidence="15">
    <location>
        <position position="245"/>
    </location>
    <ligand>
        <name>substrate</name>
        <note>ligand shared between dimeric partners</note>
    </ligand>
</feature>
<feature type="binding site" evidence="15">
    <location>
        <position position="163"/>
    </location>
    <ligand>
        <name>substrate</name>
        <note>ligand shared between dimeric partners</note>
    </ligand>
</feature>
<dbReference type="FunFam" id="3.40.50.450:FF:000001">
    <property type="entry name" value="ATP-dependent 6-phosphofructokinase"/>
    <property type="match status" value="1"/>
</dbReference>
<evidence type="ECO:0000256" key="6">
    <source>
        <dbReference type="ARBA" id="ARBA00022533"/>
    </source>
</evidence>
<dbReference type="Proteomes" id="UP000237865">
    <property type="component" value="Unassembled WGS sequence"/>
</dbReference>
<dbReference type="InterPro" id="IPR000023">
    <property type="entry name" value="Phosphofructokinase_dom"/>
</dbReference>
<dbReference type="SUPFAM" id="SSF53784">
    <property type="entry name" value="Phosphofructokinase"/>
    <property type="match status" value="1"/>
</dbReference>
<dbReference type="GO" id="GO:0070095">
    <property type="term" value="F:fructose-6-phosphate binding"/>
    <property type="evidence" value="ECO:0007669"/>
    <property type="project" value="TreeGrafter"/>
</dbReference>
<comment type="pathway">
    <text evidence="4 15">Carbohydrate degradation; glycolysis; D-glyceraldehyde 3-phosphate and glycerone phosphate from D-glucose: step 3/4.</text>
</comment>
<keyword evidence="7 15" id="KW-0808">Transferase</keyword>
<feature type="binding site" description="in other chain" evidence="15">
    <location>
        <begin position="251"/>
        <end position="254"/>
    </location>
    <ligand>
        <name>substrate</name>
        <note>ligand shared between dimeric partners</note>
    </ligand>
</feature>
<comment type="activity regulation">
    <text evidence="15">Allosterically activated by ADP and other diphosphonucleosides, and allosterically inhibited by phosphoenolpyruvate.</text>
</comment>
<evidence type="ECO:0000256" key="4">
    <source>
        <dbReference type="ARBA" id="ARBA00004679"/>
    </source>
</evidence>
<keyword evidence="18" id="KW-1185">Reference proteome</keyword>
<keyword evidence="9 15" id="KW-0547">Nucleotide-binding</keyword>
<dbReference type="InterPro" id="IPR035966">
    <property type="entry name" value="PKF_sf"/>
</dbReference>
<dbReference type="InterPro" id="IPR022953">
    <property type="entry name" value="ATP_PFK"/>
</dbReference>
<feature type="binding site" description="in other chain" evidence="15">
    <location>
        <begin position="214"/>
        <end position="216"/>
    </location>
    <ligand>
        <name>ADP</name>
        <dbReference type="ChEBI" id="CHEBI:456216"/>
        <note>allosteric activator; ligand shared between dimeric partners</note>
    </ligand>
</feature>
<dbReference type="GO" id="GO:0016208">
    <property type="term" value="F:AMP binding"/>
    <property type="evidence" value="ECO:0007669"/>
    <property type="project" value="TreeGrafter"/>
</dbReference>
<dbReference type="GO" id="GO:0003872">
    <property type="term" value="F:6-phosphofructokinase activity"/>
    <property type="evidence" value="ECO:0007669"/>
    <property type="project" value="UniProtKB-UniRule"/>
</dbReference>
<dbReference type="PANTHER" id="PTHR13697">
    <property type="entry name" value="PHOSPHOFRUCTOKINASE"/>
    <property type="match status" value="1"/>
</dbReference>
<comment type="subcellular location">
    <subcellularLocation>
        <location evidence="3 15">Cytoplasm</location>
    </subcellularLocation>
</comment>
<comment type="catalytic activity">
    <reaction evidence="14 15">
        <text>beta-D-fructose 6-phosphate + ATP = beta-D-fructose 1,6-bisphosphate + ADP + H(+)</text>
        <dbReference type="Rhea" id="RHEA:16109"/>
        <dbReference type="ChEBI" id="CHEBI:15378"/>
        <dbReference type="ChEBI" id="CHEBI:30616"/>
        <dbReference type="ChEBI" id="CHEBI:32966"/>
        <dbReference type="ChEBI" id="CHEBI:57634"/>
        <dbReference type="ChEBI" id="CHEBI:456216"/>
        <dbReference type="EC" id="2.7.1.11"/>
    </reaction>
</comment>
<dbReference type="PIRSF" id="PIRSF000532">
    <property type="entry name" value="ATP_PFK_prok"/>
    <property type="match status" value="1"/>
</dbReference>
<comment type="similarity">
    <text evidence="15">Belongs to the phosphofructokinase type A (PFKA) family. ATP-dependent PFK group I subfamily. Prokaryotic clade 'B1' sub-subfamily.</text>
</comment>
<evidence type="ECO:0000256" key="3">
    <source>
        <dbReference type="ARBA" id="ARBA00004496"/>
    </source>
</evidence>
<comment type="subunit">
    <text evidence="15">Homotetramer.</text>
</comment>
<comment type="caution">
    <text evidence="15">Lacks conserved residue(s) required for the propagation of feature annotation.</text>
</comment>
<dbReference type="PROSITE" id="PS00433">
    <property type="entry name" value="PHOSPHOFRUCTOKINASE"/>
    <property type="match status" value="1"/>
</dbReference>
<evidence type="ECO:0000256" key="8">
    <source>
        <dbReference type="ARBA" id="ARBA00022723"/>
    </source>
</evidence>
<organism evidence="17 18">
    <name type="scientific">Williamsoniiplasma lucivorax</name>
    <dbReference type="NCBI Taxonomy" id="209274"/>
    <lineage>
        <taxon>Bacteria</taxon>
        <taxon>Bacillati</taxon>
        <taxon>Mycoplasmatota</taxon>
        <taxon>Mollicutes</taxon>
        <taxon>Entomoplasmatales</taxon>
        <taxon>Williamsoniiplasma</taxon>
    </lineage>
</organism>
<reference evidence="17 18" key="1">
    <citation type="submission" date="2017-11" db="EMBL/GenBank/DDBJ databases">
        <title>Genome sequence of Entomoplasma lucivorax PIPN-2 (ATCC 49196).</title>
        <authorList>
            <person name="Lo W.-S."/>
            <person name="Gasparich G.E."/>
            <person name="Kuo C.-H."/>
        </authorList>
    </citation>
    <scope>NUCLEOTIDE SEQUENCE [LARGE SCALE GENOMIC DNA]</scope>
    <source>
        <strain evidence="17 18">PIPN-2</strain>
    </source>
</reference>
<keyword evidence="13 15" id="KW-0324">Glycolysis</keyword>